<sequence length="134" mass="14695">MHAFELDPDMLTLAGVFYPTGYVFAMFPTEQDARSTGEALEREALSEKPVMLLSPQQILEKVVRTVGSADIPLPSAGTEAATVRQYAALAGQGHWAVMVHAPDADDTEAVMRVVRQAPFSFAEKYRRLVIEDLA</sequence>
<dbReference type="EMBL" id="QPJK01000003">
    <property type="protein sequence ID" value="RCW72989.1"/>
    <property type="molecule type" value="Genomic_DNA"/>
</dbReference>
<gene>
    <name evidence="1" type="ORF">DES41_103597</name>
</gene>
<dbReference type="Proteomes" id="UP000252884">
    <property type="component" value="Unassembled WGS sequence"/>
</dbReference>
<proteinExistence type="predicted"/>
<accession>A0A368XZW5</accession>
<evidence type="ECO:0000313" key="2">
    <source>
        <dbReference type="Proteomes" id="UP000252884"/>
    </source>
</evidence>
<protein>
    <submittedName>
        <fullName evidence="1">Uncharacterized protein</fullName>
    </submittedName>
</protein>
<name>A0A368XZW5_9BURK</name>
<dbReference type="AlphaFoldDB" id="A0A368XZW5"/>
<evidence type="ECO:0000313" key="1">
    <source>
        <dbReference type="EMBL" id="RCW72989.1"/>
    </source>
</evidence>
<dbReference type="RefSeq" id="WP_114468358.1">
    <property type="nucleotide sequence ID" value="NZ_QPJK01000003.1"/>
</dbReference>
<comment type="caution">
    <text evidence="1">The sequence shown here is derived from an EMBL/GenBank/DDBJ whole genome shotgun (WGS) entry which is preliminary data.</text>
</comment>
<reference evidence="1 2" key="1">
    <citation type="submission" date="2018-07" db="EMBL/GenBank/DDBJ databases">
        <title>Genomic Encyclopedia of Type Strains, Phase IV (KMG-IV): sequencing the most valuable type-strain genomes for metagenomic binning, comparative biology and taxonomic classification.</title>
        <authorList>
            <person name="Goeker M."/>
        </authorList>
    </citation>
    <scope>NUCLEOTIDE SEQUENCE [LARGE SCALE GENOMIC DNA]</scope>
    <source>
        <strain evidence="1 2">DSM 21634</strain>
    </source>
</reference>
<organism evidence="1 2">
    <name type="scientific">Pseudorhodoferax soli</name>
    <dbReference type="NCBI Taxonomy" id="545864"/>
    <lineage>
        <taxon>Bacteria</taxon>
        <taxon>Pseudomonadati</taxon>
        <taxon>Pseudomonadota</taxon>
        <taxon>Betaproteobacteria</taxon>
        <taxon>Burkholderiales</taxon>
        <taxon>Comamonadaceae</taxon>
    </lineage>
</organism>
<dbReference type="OrthoDB" id="7064156at2"/>
<keyword evidence="2" id="KW-1185">Reference proteome</keyword>